<dbReference type="GO" id="GO:0004252">
    <property type="term" value="F:serine-type endopeptidase activity"/>
    <property type="evidence" value="ECO:0007669"/>
    <property type="project" value="InterPro"/>
</dbReference>
<sequence>MVPYLSTFLHRIVKLCSIISSSRNELEDEQSRIKVFQDMISVLEAQSSNNNTSQPRWKLLLERSFSVESIDVNILSKQLSCELVLKIHSKFPVDIETRSIILMKTILVVLRAFTISVIIRADALPTNSHFSCNLFCFQPKWRKDLRKRWNALHPGDRVYVPILFLNGVVFLAWFYPRLHPVLYKYFASNPQSKYLSVPMLLSTFSHQSPLHIFANMFVLHSFMPSSVEDLGKEQFVGFYLTAGVVASLLSYVHKILVRKPGLSIGASGAIMAVLAHTCITHPDTELGILFVPYVRFSAEHAIQGIMLLDFLGVLFRWRLFDHAAHLGGALFGILYSKYGEQTWAHRAPVVEYWKSLKKQIGGG</sequence>
<keyword evidence="8 9" id="KW-0472">Membrane</keyword>
<keyword evidence="11" id="KW-1185">Reference proteome</keyword>
<dbReference type="PANTHER" id="PTHR43731:SF14">
    <property type="entry name" value="PRESENILIN-ASSOCIATED RHOMBOID-LIKE PROTEIN, MITOCHONDRIAL"/>
    <property type="match status" value="1"/>
</dbReference>
<dbReference type="PaxDb" id="121845-A0A3Q0ITY9"/>
<dbReference type="GeneID" id="103507476"/>
<evidence type="ECO:0000256" key="3">
    <source>
        <dbReference type="ARBA" id="ARBA00009045"/>
    </source>
</evidence>
<evidence type="ECO:0000256" key="6">
    <source>
        <dbReference type="ARBA" id="ARBA00022801"/>
    </source>
</evidence>
<evidence type="ECO:0000313" key="11">
    <source>
        <dbReference type="Proteomes" id="UP000079169"/>
    </source>
</evidence>
<dbReference type="AlphaFoldDB" id="A0A3Q0ITY9"/>
<dbReference type="RefSeq" id="XP_026678123.1">
    <property type="nucleotide sequence ID" value="XM_026822322.1"/>
</dbReference>
<evidence type="ECO:0000256" key="8">
    <source>
        <dbReference type="ARBA" id="ARBA00023136"/>
    </source>
</evidence>
<dbReference type="GO" id="GO:0006465">
    <property type="term" value="P:signal peptide processing"/>
    <property type="evidence" value="ECO:0007669"/>
    <property type="project" value="TreeGrafter"/>
</dbReference>
<evidence type="ECO:0000256" key="1">
    <source>
        <dbReference type="ARBA" id="ARBA00000156"/>
    </source>
</evidence>
<organism evidence="11 12">
    <name type="scientific">Diaphorina citri</name>
    <name type="common">Asian citrus psyllid</name>
    <dbReference type="NCBI Taxonomy" id="121845"/>
    <lineage>
        <taxon>Eukaryota</taxon>
        <taxon>Metazoa</taxon>
        <taxon>Ecdysozoa</taxon>
        <taxon>Arthropoda</taxon>
        <taxon>Hexapoda</taxon>
        <taxon>Insecta</taxon>
        <taxon>Pterygota</taxon>
        <taxon>Neoptera</taxon>
        <taxon>Paraneoptera</taxon>
        <taxon>Hemiptera</taxon>
        <taxon>Sternorrhyncha</taxon>
        <taxon>Psylloidea</taxon>
        <taxon>Psyllidae</taxon>
        <taxon>Diaphorininae</taxon>
        <taxon>Diaphorina</taxon>
    </lineage>
</organism>
<keyword evidence="6" id="KW-0378">Hydrolase</keyword>
<dbReference type="InterPro" id="IPR022764">
    <property type="entry name" value="Peptidase_S54_rhomboid_dom"/>
</dbReference>
<feature type="domain" description="Peptidase S54 rhomboid" evidence="10">
    <location>
        <begin position="199"/>
        <end position="337"/>
    </location>
</feature>
<reference evidence="12" key="1">
    <citation type="submission" date="2025-08" db="UniProtKB">
        <authorList>
            <consortium name="RefSeq"/>
        </authorList>
    </citation>
    <scope>IDENTIFICATION</scope>
</reference>
<proteinExistence type="inferred from homology"/>
<keyword evidence="5 9" id="KW-0812">Transmembrane</keyword>
<dbReference type="CTD" id="36281"/>
<feature type="transmembrane region" description="Helical" evidence="9">
    <location>
        <begin position="158"/>
        <end position="176"/>
    </location>
</feature>
<name>A0A3Q0ITY9_DIACI</name>
<comment type="subcellular location">
    <subcellularLocation>
        <location evidence="2">Membrane</location>
        <topology evidence="2">Multi-pass membrane protein</topology>
    </subcellularLocation>
</comment>
<comment type="similarity">
    <text evidence="3">Belongs to the peptidase S54 family.</text>
</comment>
<evidence type="ECO:0000256" key="7">
    <source>
        <dbReference type="ARBA" id="ARBA00022989"/>
    </source>
</evidence>
<dbReference type="Gene3D" id="1.20.1540.10">
    <property type="entry name" value="Rhomboid-like"/>
    <property type="match status" value="1"/>
</dbReference>
<evidence type="ECO:0000256" key="9">
    <source>
        <dbReference type="SAM" id="Phobius"/>
    </source>
</evidence>
<feature type="transmembrane region" description="Helical" evidence="9">
    <location>
        <begin position="235"/>
        <end position="252"/>
    </location>
</feature>
<dbReference type="PANTHER" id="PTHR43731">
    <property type="entry name" value="RHOMBOID PROTEASE"/>
    <property type="match status" value="1"/>
</dbReference>
<evidence type="ECO:0000259" key="10">
    <source>
        <dbReference type="Pfam" id="PF01694"/>
    </source>
</evidence>
<evidence type="ECO:0000256" key="2">
    <source>
        <dbReference type="ARBA" id="ARBA00004141"/>
    </source>
</evidence>
<evidence type="ECO:0000256" key="5">
    <source>
        <dbReference type="ARBA" id="ARBA00022692"/>
    </source>
</evidence>
<dbReference type="Proteomes" id="UP000079169">
    <property type="component" value="Unplaced"/>
</dbReference>
<dbReference type="EC" id="3.4.21.105" evidence="4"/>
<keyword evidence="7 9" id="KW-1133">Transmembrane helix</keyword>
<dbReference type="GO" id="GO:0016020">
    <property type="term" value="C:membrane"/>
    <property type="evidence" value="ECO:0007669"/>
    <property type="project" value="UniProtKB-SubCell"/>
</dbReference>
<evidence type="ECO:0000313" key="12">
    <source>
        <dbReference type="RefSeq" id="XP_026678123.1"/>
    </source>
</evidence>
<accession>A0A3Q0ITY9</accession>
<evidence type="ECO:0000256" key="4">
    <source>
        <dbReference type="ARBA" id="ARBA00013039"/>
    </source>
</evidence>
<dbReference type="Pfam" id="PF01694">
    <property type="entry name" value="Rhomboid"/>
    <property type="match status" value="1"/>
</dbReference>
<dbReference type="FunFam" id="1.20.1540.10:FF:000012">
    <property type="entry name" value="Rhomboid family protein"/>
    <property type="match status" value="1"/>
</dbReference>
<comment type="catalytic activity">
    <reaction evidence="1">
        <text>Cleaves type-1 transmembrane domains using a catalytic dyad composed of serine and histidine that are contributed by different transmembrane domains.</text>
        <dbReference type="EC" id="3.4.21.105"/>
    </reaction>
</comment>
<dbReference type="InterPro" id="IPR050925">
    <property type="entry name" value="Rhomboid_protease_S54"/>
</dbReference>
<gene>
    <name evidence="12" type="primary">LOC103507476</name>
</gene>
<dbReference type="STRING" id="121845.A0A3Q0ITY9"/>
<dbReference type="KEGG" id="dci:103507476"/>
<dbReference type="InterPro" id="IPR035952">
    <property type="entry name" value="Rhomboid-like_sf"/>
</dbReference>
<dbReference type="SUPFAM" id="SSF144091">
    <property type="entry name" value="Rhomboid-like"/>
    <property type="match status" value="1"/>
</dbReference>
<protein>
    <recommendedName>
        <fullName evidence="4">rhomboid protease</fullName>
        <ecNumber evidence="4">3.4.21.105</ecNumber>
    </recommendedName>
</protein>